<keyword evidence="3" id="KW-1185">Reference proteome</keyword>
<accession>A0A4Z2J794</accession>
<proteinExistence type="predicted"/>
<comment type="caution">
    <text evidence="2">The sequence shown here is derived from an EMBL/GenBank/DDBJ whole genome shotgun (WGS) entry which is preliminary data.</text>
</comment>
<gene>
    <name evidence="2" type="ORF">EYF80_003814</name>
</gene>
<evidence type="ECO:0000313" key="2">
    <source>
        <dbReference type="EMBL" id="TNN85970.1"/>
    </source>
</evidence>
<reference evidence="2 3" key="1">
    <citation type="submission" date="2019-03" db="EMBL/GenBank/DDBJ databases">
        <title>First draft genome of Liparis tanakae, snailfish: a comprehensive survey of snailfish specific genes.</title>
        <authorList>
            <person name="Kim W."/>
            <person name="Song I."/>
            <person name="Jeong J.-H."/>
            <person name="Kim D."/>
            <person name="Kim S."/>
            <person name="Ryu S."/>
            <person name="Song J.Y."/>
            <person name="Lee S.K."/>
        </authorList>
    </citation>
    <scope>NUCLEOTIDE SEQUENCE [LARGE SCALE GENOMIC DNA]</scope>
    <source>
        <tissue evidence="2">Muscle</tissue>
    </source>
</reference>
<organism evidence="2 3">
    <name type="scientific">Liparis tanakae</name>
    <name type="common">Tanaka's snailfish</name>
    <dbReference type="NCBI Taxonomy" id="230148"/>
    <lineage>
        <taxon>Eukaryota</taxon>
        <taxon>Metazoa</taxon>
        <taxon>Chordata</taxon>
        <taxon>Craniata</taxon>
        <taxon>Vertebrata</taxon>
        <taxon>Euteleostomi</taxon>
        <taxon>Actinopterygii</taxon>
        <taxon>Neopterygii</taxon>
        <taxon>Teleostei</taxon>
        <taxon>Neoteleostei</taxon>
        <taxon>Acanthomorphata</taxon>
        <taxon>Eupercaria</taxon>
        <taxon>Perciformes</taxon>
        <taxon>Cottioidei</taxon>
        <taxon>Cottales</taxon>
        <taxon>Liparidae</taxon>
        <taxon>Liparis</taxon>
    </lineage>
</organism>
<dbReference type="Proteomes" id="UP000314294">
    <property type="component" value="Unassembled WGS sequence"/>
</dbReference>
<protein>
    <submittedName>
        <fullName evidence="2">Uncharacterized protein</fullName>
    </submittedName>
</protein>
<dbReference type="AlphaFoldDB" id="A0A4Z2J794"/>
<sequence length="72" mass="7961">MELQRPPPWGLRRRSEAGGGDRIGRAEALKEEALQSRTPDSLLVPVSNTRSVCQTVHQLSHAGFMSQTLEYG</sequence>
<evidence type="ECO:0000256" key="1">
    <source>
        <dbReference type="SAM" id="MobiDB-lite"/>
    </source>
</evidence>
<name>A0A4Z2J794_9TELE</name>
<evidence type="ECO:0000313" key="3">
    <source>
        <dbReference type="Proteomes" id="UP000314294"/>
    </source>
</evidence>
<dbReference type="EMBL" id="SRLO01000018">
    <property type="protein sequence ID" value="TNN85970.1"/>
    <property type="molecule type" value="Genomic_DNA"/>
</dbReference>
<feature type="region of interest" description="Disordered" evidence="1">
    <location>
        <begin position="1"/>
        <end position="22"/>
    </location>
</feature>